<accession>A0A523UMG7</accession>
<name>A0A523UMG7_UNCT6</name>
<dbReference type="InterPro" id="IPR013785">
    <property type="entry name" value="Aldolase_TIM"/>
</dbReference>
<evidence type="ECO:0000313" key="9">
    <source>
        <dbReference type="Proteomes" id="UP000315525"/>
    </source>
</evidence>
<evidence type="ECO:0000313" key="8">
    <source>
        <dbReference type="EMBL" id="TET43695.1"/>
    </source>
</evidence>
<dbReference type="UniPathway" id="UPA00070"/>
<evidence type="ECO:0000256" key="3">
    <source>
        <dbReference type="ARBA" id="ARBA00022630"/>
    </source>
</evidence>
<comment type="cofactor">
    <cofactor evidence="1">
        <name>FMN</name>
        <dbReference type="ChEBI" id="CHEBI:58210"/>
    </cofactor>
</comment>
<dbReference type="InterPro" id="IPR005720">
    <property type="entry name" value="Dihydroorotate_DH_cat"/>
</dbReference>
<sequence>MDLSAKYMGLRLRNPLIVASCSLTNSCEGVRRCADAGAGAVVLKSLFEEQIEAQSKELVEGQSWLYGHPEAFDYARQMSMELGSREYLKLIEEAKKAVDIPIIASLNCITPRWWVDYAKQIEISGADALELNISLMPSDPDRTSQDIESLYLKIFEGVKAHIAIPIAVKIGPYFTSMARMAEEFGRRGASALVLFNRFYRLDVDIENLRLTQGYRFSSPQEINLSLRWIALLADRINCELAASTGVHDGDGVIKQLLAGASVVELCSTLYLNGLEQLDRILKDVEGWTKKHGFDSLDQIRGKLSQMQSDKPELYERLQYIKALSATE</sequence>
<dbReference type="GO" id="GO:0044205">
    <property type="term" value="P:'de novo' UMP biosynthetic process"/>
    <property type="evidence" value="ECO:0007669"/>
    <property type="project" value="UniProtKB-UniPathway"/>
</dbReference>
<dbReference type="PANTHER" id="PTHR48109">
    <property type="entry name" value="DIHYDROOROTATE DEHYDROGENASE (QUINONE), MITOCHONDRIAL-RELATED"/>
    <property type="match status" value="1"/>
</dbReference>
<gene>
    <name evidence="8" type="ORF">E3J62_12610</name>
</gene>
<dbReference type="Gene3D" id="3.20.20.70">
    <property type="entry name" value="Aldolase class I"/>
    <property type="match status" value="1"/>
</dbReference>
<keyword evidence="6" id="KW-0560">Oxidoreductase</keyword>
<organism evidence="8 9">
    <name type="scientific">candidate division TA06 bacterium</name>
    <dbReference type="NCBI Taxonomy" id="2250710"/>
    <lineage>
        <taxon>Bacteria</taxon>
        <taxon>Bacteria division TA06</taxon>
    </lineage>
</organism>
<evidence type="ECO:0000256" key="2">
    <source>
        <dbReference type="ARBA" id="ARBA00004725"/>
    </source>
</evidence>
<dbReference type="Proteomes" id="UP000315525">
    <property type="component" value="Unassembled WGS sequence"/>
</dbReference>
<proteinExistence type="predicted"/>
<dbReference type="InterPro" id="IPR050074">
    <property type="entry name" value="DHO_dehydrogenase"/>
</dbReference>
<reference evidence="8 9" key="1">
    <citation type="submission" date="2019-03" db="EMBL/GenBank/DDBJ databases">
        <title>Metabolic potential of uncultured bacteria and archaea associated with petroleum seepage in deep-sea sediments.</title>
        <authorList>
            <person name="Dong X."/>
            <person name="Hubert C."/>
        </authorList>
    </citation>
    <scope>NUCLEOTIDE SEQUENCE [LARGE SCALE GENOMIC DNA]</scope>
    <source>
        <strain evidence="8">E44_bin18</strain>
    </source>
</reference>
<dbReference type="EMBL" id="SOJN01000149">
    <property type="protein sequence ID" value="TET43695.1"/>
    <property type="molecule type" value="Genomic_DNA"/>
</dbReference>
<evidence type="ECO:0000256" key="1">
    <source>
        <dbReference type="ARBA" id="ARBA00001917"/>
    </source>
</evidence>
<evidence type="ECO:0000256" key="5">
    <source>
        <dbReference type="ARBA" id="ARBA00022975"/>
    </source>
</evidence>
<comment type="caution">
    <text evidence="8">The sequence shown here is derived from an EMBL/GenBank/DDBJ whole genome shotgun (WGS) entry which is preliminary data.</text>
</comment>
<evidence type="ECO:0000256" key="6">
    <source>
        <dbReference type="ARBA" id="ARBA00023002"/>
    </source>
</evidence>
<dbReference type="PIRSF" id="PIRSF000164">
    <property type="entry name" value="DHO_oxidase"/>
    <property type="match status" value="1"/>
</dbReference>
<dbReference type="PANTHER" id="PTHR48109:SF3">
    <property type="entry name" value="SLL0744 PROTEIN"/>
    <property type="match status" value="1"/>
</dbReference>
<dbReference type="Pfam" id="PF01180">
    <property type="entry name" value="DHO_dh"/>
    <property type="match status" value="1"/>
</dbReference>
<dbReference type="AlphaFoldDB" id="A0A523UMG7"/>
<dbReference type="GO" id="GO:0004152">
    <property type="term" value="F:dihydroorotate dehydrogenase activity"/>
    <property type="evidence" value="ECO:0007669"/>
    <property type="project" value="InterPro"/>
</dbReference>
<keyword evidence="4" id="KW-0288">FMN</keyword>
<comment type="pathway">
    <text evidence="2">Pyrimidine metabolism; UMP biosynthesis via de novo pathway.</text>
</comment>
<dbReference type="NCBIfam" id="NF005741">
    <property type="entry name" value="PRK07565.1"/>
    <property type="match status" value="1"/>
</dbReference>
<dbReference type="GO" id="GO:0006207">
    <property type="term" value="P:'de novo' pyrimidine nucleobase biosynthetic process"/>
    <property type="evidence" value="ECO:0007669"/>
    <property type="project" value="TreeGrafter"/>
</dbReference>
<keyword evidence="3" id="KW-0285">Flavoprotein</keyword>
<protein>
    <submittedName>
        <fullName evidence="8">Dihydroorotate dehydrogenase-like protein</fullName>
    </submittedName>
</protein>
<dbReference type="SUPFAM" id="SSF51395">
    <property type="entry name" value="FMN-linked oxidoreductases"/>
    <property type="match status" value="1"/>
</dbReference>
<feature type="domain" description="Dihydroorotate dehydrogenase catalytic" evidence="7">
    <location>
        <begin position="88"/>
        <end position="285"/>
    </location>
</feature>
<evidence type="ECO:0000259" key="7">
    <source>
        <dbReference type="Pfam" id="PF01180"/>
    </source>
</evidence>
<dbReference type="GO" id="GO:0005737">
    <property type="term" value="C:cytoplasm"/>
    <property type="evidence" value="ECO:0007669"/>
    <property type="project" value="InterPro"/>
</dbReference>
<dbReference type="InterPro" id="IPR012135">
    <property type="entry name" value="Dihydroorotate_DH_1_2"/>
</dbReference>
<keyword evidence="5" id="KW-0665">Pyrimidine biosynthesis</keyword>
<evidence type="ECO:0000256" key="4">
    <source>
        <dbReference type="ARBA" id="ARBA00022643"/>
    </source>
</evidence>